<dbReference type="PANTHER" id="PTHR11769">
    <property type="entry name" value="HYALURONIDASE"/>
    <property type="match status" value="1"/>
</dbReference>
<evidence type="ECO:0000256" key="6">
    <source>
        <dbReference type="ARBA" id="ARBA00022536"/>
    </source>
</evidence>
<evidence type="ECO:0000256" key="4">
    <source>
        <dbReference type="ARBA" id="ARBA00008871"/>
    </source>
</evidence>
<keyword evidence="9" id="KW-1015">Disulfide bond</keyword>
<evidence type="ECO:0000256" key="12">
    <source>
        <dbReference type="ARBA" id="ARBA00023295"/>
    </source>
</evidence>
<dbReference type="Pfam" id="PF01630">
    <property type="entry name" value="Glyco_hydro_56"/>
    <property type="match status" value="1"/>
</dbReference>
<dbReference type="GO" id="GO:0005975">
    <property type="term" value="P:carbohydrate metabolic process"/>
    <property type="evidence" value="ECO:0007669"/>
    <property type="project" value="InterPro"/>
</dbReference>
<dbReference type="AlphaFoldDB" id="A0AAV6YCF0"/>
<evidence type="ECO:0000256" key="8">
    <source>
        <dbReference type="ARBA" id="ARBA00022801"/>
    </source>
</evidence>
<dbReference type="EMBL" id="WNYA01102874">
    <property type="protein sequence ID" value="KAG8534506.1"/>
    <property type="molecule type" value="Genomic_DNA"/>
</dbReference>
<feature type="non-terminal residue" evidence="14">
    <location>
        <position position="272"/>
    </location>
</feature>
<evidence type="ECO:0000256" key="1">
    <source>
        <dbReference type="ARBA" id="ARBA00000251"/>
    </source>
</evidence>
<keyword evidence="6" id="KW-0245">EGF-like domain</keyword>
<evidence type="ECO:0000313" key="14">
    <source>
        <dbReference type="EMBL" id="KAG8534506.1"/>
    </source>
</evidence>
<gene>
    <name evidence="14" type="ORF">GDO81_019312</name>
</gene>
<evidence type="ECO:0000256" key="9">
    <source>
        <dbReference type="ARBA" id="ARBA00023157"/>
    </source>
</evidence>
<dbReference type="Gene3D" id="3.20.20.70">
    <property type="entry name" value="Aldolase class I"/>
    <property type="match status" value="1"/>
</dbReference>
<comment type="catalytic activity">
    <reaction evidence="1 13">
        <text>Random hydrolysis of (1-&gt;4)-linkages between N-acetyl-beta-D-glucosamine and D-glucuronate residues in hyaluronate.</text>
        <dbReference type="EC" id="3.2.1.35"/>
    </reaction>
</comment>
<dbReference type="InterPro" id="IPR018155">
    <property type="entry name" value="Hyaluronidase"/>
</dbReference>
<evidence type="ECO:0000256" key="3">
    <source>
        <dbReference type="ARBA" id="ARBA00004613"/>
    </source>
</evidence>
<comment type="subcellular location">
    <subcellularLocation>
        <location evidence="2">Lysosome</location>
    </subcellularLocation>
    <subcellularLocation>
        <location evidence="3">Secreted</location>
    </subcellularLocation>
</comment>
<evidence type="ECO:0000256" key="10">
    <source>
        <dbReference type="ARBA" id="ARBA00023180"/>
    </source>
</evidence>
<accession>A0AAV6YCF0</accession>
<reference evidence="14" key="1">
    <citation type="thesis" date="2020" institute="ProQuest LLC" country="789 East Eisenhower Parkway, Ann Arbor, MI, USA">
        <title>Comparative Genomics and Chromosome Evolution.</title>
        <authorList>
            <person name="Mudd A.B."/>
        </authorList>
    </citation>
    <scope>NUCLEOTIDE SEQUENCE</scope>
    <source>
        <strain evidence="14">237g6f4</strain>
        <tissue evidence="14">Blood</tissue>
    </source>
</reference>
<keyword evidence="8 13" id="KW-0378">Hydrolase</keyword>
<evidence type="ECO:0000313" key="15">
    <source>
        <dbReference type="Proteomes" id="UP000824782"/>
    </source>
</evidence>
<evidence type="ECO:0000256" key="7">
    <source>
        <dbReference type="ARBA" id="ARBA00022729"/>
    </source>
</evidence>
<dbReference type="GO" id="GO:0030214">
    <property type="term" value="P:hyaluronan catabolic process"/>
    <property type="evidence" value="ECO:0007669"/>
    <property type="project" value="TreeGrafter"/>
</dbReference>
<dbReference type="GO" id="GO:0005576">
    <property type="term" value="C:extracellular region"/>
    <property type="evidence" value="ECO:0007669"/>
    <property type="project" value="UniProtKB-SubCell"/>
</dbReference>
<dbReference type="GO" id="GO:0005764">
    <property type="term" value="C:lysosome"/>
    <property type="evidence" value="ECO:0007669"/>
    <property type="project" value="UniProtKB-SubCell"/>
</dbReference>
<dbReference type="FunFam" id="3.20.20.70:FF:000065">
    <property type="entry name" value="Hyaluronidase"/>
    <property type="match status" value="1"/>
</dbReference>
<dbReference type="GO" id="GO:0004415">
    <property type="term" value="F:hyalurononglucosaminidase activity"/>
    <property type="evidence" value="ECO:0007669"/>
    <property type="project" value="UniProtKB-UniRule"/>
</dbReference>
<dbReference type="Proteomes" id="UP000824782">
    <property type="component" value="Unassembled WGS sequence"/>
</dbReference>
<dbReference type="PANTHER" id="PTHR11769:SF23">
    <property type="entry name" value="HYALURONIDASE-1"/>
    <property type="match status" value="1"/>
</dbReference>
<comment type="similarity">
    <text evidence="4 13">Belongs to the glycosyl hydrolase 56 family.</text>
</comment>
<keyword evidence="11" id="KW-0458">Lysosome</keyword>
<dbReference type="PRINTS" id="PR00846">
    <property type="entry name" value="GLHYDRLASE56"/>
</dbReference>
<proteinExistence type="inferred from homology"/>
<evidence type="ECO:0000256" key="13">
    <source>
        <dbReference type="RuleBase" id="RU610713"/>
    </source>
</evidence>
<dbReference type="SUPFAM" id="SSF51445">
    <property type="entry name" value="(Trans)glycosidases"/>
    <property type="match status" value="1"/>
</dbReference>
<sequence length="272" mass="31625">ILPGRPFITVWNAPSSGCWDRFRVALDLGPFDIVVNEEQRFAGSEMVIFYSSQLGLYPWYNTQGDPINGGTPQNASLAAHLKKAPADLNATMASPDFQGVVVVDWEDWRPLWDRNWDQKSIYRQRSEDLVRQRHPHWPDPEVTRTAKEEFQKAARMFMEATLDLGRTLRPGGLWGFYGFPACYNYNYKNSSLNYTGECPQAEVQRNDQLWWMWGASRALYPHIYLEPLLRNSPHVQPYVRHRIQEAFRVSRGAEIPVLPYARIVYTYSMDFL</sequence>
<evidence type="ECO:0000256" key="11">
    <source>
        <dbReference type="ARBA" id="ARBA00023228"/>
    </source>
</evidence>
<name>A0AAV6YCF0_ENGPU</name>
<evidence type="ECO:0000256" key="2">
    <source>
        <dbReference type="ARBA" id="ARBA00004371"/>
    </source>
</evidence>
<comment type="caution">
    <text evidence="14">The sequence shown here is derived from an EMBL/GenBank/DDBJ whole genome shotgun (WGS) entry which is preliminary data.</text>
</comment>
<dbReference type="InterPro" id="IPR013785">
    <property type="entry name" value="Aldolase_TIM"/>
</dbReference>
<protein>
    <recommendedName>
        <fullName evidence="13">Hyaluronidase</fullName>
        <ecNumber evidence="13">3.2.1.35</ecNumber>
    </recommendedName>
</protein>
<keyword evidence="7" id="KW-0732">Signal</keyword>
<keyword evidence="15" id="KW-1185">Reference proteome</keyword>
<keyword evidence="5" id="KW-0964">Secreted</keyword>
<keyword evidence="12 13" id="KW-0326">Glycosidase</keyword>
<evidence type="ECO:0000256" key="5">
    <source>
        <dbReference type="ARBA" id="ARBA00022525"/>
    </source>
</evidence>
<organism evidence="14 15">
    <name type="scientific">Engystomops pustulosus</name>
    <name type="common">Tungara frog</name>
    <name type="synonym">Physalaemus pustulosus</name>
    <dbReference type="NCBI Taxonomy" id="76066"/>
    <lineage>
        <taxon>Eukaryota</taxon>
        <taxon>Metazoa</taxon>
        <taxon>Chordata</taxon>
        <taxon>Craniata</taxon>
        <taxon>Vertebrata</taxon>
        <taxon>Euteleostomi</taxon>
        <taxon>Amphibia</taxon>
        <taxon>Batrachia</taxon>
        <taxon>Anura</taxon>
        <taxon>Neobatrachia</taxon>
        <taxon>Hyloidea</taxon>
        <taxon>Leptodactylidae</taxon>
        <taxon>Leiuperinae</taxon>
        <taxon>Engystomops</taxon>
    </lineage>
</organism>
<feature type="non-terminal residue" evidence="14">
    <location>
        <position position="1"/>
    </location>
</feature>
<dbReference type="InterPro" id="IPR017853">
    <property type="entry name" value="GH"/>
</dbReference>
<dbReference type="EC" id="3.2.1.35" evidence="13"/>
<keyword evidence="10" id="KW-0325">Glycoprotein</keyword>
<dbReference type="GO" id="GO:0031410">
    <property type="term" value="C:cytoplasmic vesicle"/>
    <property type="evidence" value="ECO:0007669"/>
    <property type="project" value="TreeGrafter"/>
</dbReference>